<evidence type="ECO:0000313" key="8">
    <source>
        <dbReference type="EMBL" id="CAE4662040.1"/>
    </source>
</evidence>
<feature type="transmembrane region" description="Helical" evidence="5">
    <location>
        <begin position="343"/>
        <end position="361"/>
    </location>
</feature>
<evidence type="ECO:0000256" key="4">
    <source>
        <dbReference type="ARBA" id="ARBA00023136"/>
    </source>
</evidence>
<dbReference type="PANTHER" id="PTHR11662">
    <property type="entry name" value="SOLUTE CARRIER FAMILY 17"/>
    <property type="match status" value="1"/>
</dbReference>
<dbReference type="SUPFAM" id="SSF103473">
    <property type="entry name" value="MFS general substrate transporter"/>
    <property type="match status" value="1"/>
</dbReference>
<name>A0A7S4T0W9_9STRA</name>
<keyword evidence="2 5" id="KW-0812">Transmembrane</keyword>
<dbReference type="InterPro" id="IPR020846">
    <property type="entry name" value="MFS_dom"/>
</dbReference>
<evidence type="ECO:0000259" key="7">
    <source>
        <dbReference type="PROSITE" id="PS50850"/>
    </source>
</evidence>
<proteinExistence type="predicted"/>
<keyword evidence="6" id="KW-0732">Signal</keyword>
<feature type="transmembrane region" description="Helical" evidence="5">
    <location>
        <begin position="174"/>
        <end position="192"/>
    </location>
</feature>
<dbReference type="InterPro" id="IPR011701">
    <property type="entry name" value="MFS"/>
</dbReference>
<feature type="transmembrane region" description="Helical" evidence="5">
    <location>
        <begin position="507"/>
        <end position="527"/>
    </location>
</feature>
<feature type="transmembrane region" description="Helical" evidence="5">
    <location>
        <begin position="442"/>
        <end position="462"/>
    </location>
</feature>
<evidence type="ECO:0000256" key="2">
    <source>
        <dbReference type="ARBA" id="ARBA00022692"/>
    </source>
</evidence>
<dbReference type="GO" id="GO:0022857">
    <property type="term" value="F:transmembrane transporter activity"/>
    <property type="evidence" value="ECO:0007669"/>
    <property type="project" value="InterPro"/>
</dbReference>
<feature type="transmembrane region" description="Helical" evidence="5">
    <location>
        <begin position="270"/>
        <end position="289"/>
    </location>
</feature>
<organism evidence="8">
    <name type="scientific">Ditylum brightwellii</name>
    <dbReference type="NCBI Taxonomy" id="49249"/>
    <lineage>
        <taxon>Eukaryota</taxon>
        <taxon>Sar</taxon>
        <taxon>Stramenopiles</taxon>
        <taxon>Ochrophyta</taxon>
        <taxon>Bacillariophyta</taxon>
        <taxon>Mediophyceae</taxon>
        <taxon>Lithodesmiophycidae</taxon>
        <taxon>Lithodesmiales</taxon>
        <taxon>Lithodesmiaceae</taxon>
        <taxon>Ditylum</taxon>
    </lineage>
</organism>
<evidence type="ECO:0000256" key="3">
    <source>
        <dbReference type="ARBA" id="ARBA00022989"/>
    </source>
</evidence>
<feature type="transmembrane region" description="Helical" evidence="5">
    <location>
        <begin position="240"/>
        <end position="258"/>
    </location>
</feature>
<evidence type="ECO:0000256" key="1">
    <source>
        <dbReference type="ARBA" id="ARBA00004141"/>
    </source>
</evidence>
<keyword evidence="4 5" id="KW-0472">Membrane</keyword>
<dbReference type="Gene3D" id="1.20.1250.20">
    <property type="entry name" value="MFS general substrate transporter like domains"/>
    <property type="match status" value="2"/>
</dbReference>
<protein>
    <recommendedName>
        <fullName evidence="7">Major facilitator superfamily (MFS) profile domain-containing protein</fullName>
    </recommendedName>
</protein>
<dbReference type="EMBL" id="HBNS01057584">
    <property type="protein sequence ID" value="CAE4662040.1"/>
    <property type="molecule type" value="Transcribed_RNA"/>
</dbReference>
<comment type="subcellular location">
    <subcellularLocation>
        <location evidence="1">Membrane</location>
        <topology evidence="1">Multi-pass membrane protein</topology>
    </subcellularLocation>
</comment>
<dbReference type="PROSITE" id="PS51257">
    <property type="entry name" value="PROKAR_LIPOPROTEIN"/>
    <property type="match status" value="1"/>
</dbReference>
<dbReference type="PANTHER" id="PTHR11662:SF399">
    <property type="entry name" value="FI19708P1-RELATED"/>
    <property type="match status" value="1"/>
</dbReference>
<dbReference type="PROSITE" id="PS50850">
    <property type="entry name" value="MFS"/>
    <property type="match status" value="1"/>
</dbReference>
<dbReference type="InterPro" id="IPR050382">
    <property type="entry name" value="MFS_Na/Anion_cotransporter"/>
</dbReference>
<evidence type="ECO:0000256" key="5">
    <source>
        <dbReference type="SAM" id="Phobius"/>
    </source>
</evidence>
<dbReference type="AlphaFoldDB" id="A0A7S4T0W9"/>
<feature type="transmembrane region" description="Helical" evidence="5">
    <location>
        <begin position="474"/>
        <end position="495"/>
    </location>
</feature>
<sequence length="546" mass="59316">MKLLTSRNAFFLMLVVSCVTLVATSAKREKLALPLRPQHKNSVSAFATALQIQRGGGSLSKPNRTPPATASISSYSADIKTPQGGSQEKPRLLQFRGPKARSIMCYLLCGSRVFQQSMRNTLTNVLIYMARDMDISTSTKGTMLTAIATGYFFTQVPGGALADRFGPKNVMTAALFLSAICTILVPTAGELFGLPGMWIVMALMGAVQGPMFPTSSVFLSRWMPAATEPGMPDEKAWGTSMLDMGISLGSLLIIPAVTSLAESLGWKNTFRVVGVASLGFVALWVLLAANTPAECWFISEEELQYLDKHVTKPKVEPKGTSTEETSSNSFIGMPFEMAIHRGLWAIFIAHIAFNFGAYYLTNWSPTYYKDVLGLEPIDAKYHLMMPHITNLLVRVINPMLVTAVAARGFPLVFSRKLFTCVGYVMAGACLAPVYALRSLNPWISTVLFSIANGFFGMAPLGFKSNYLDVTEKYVGIVAGYGNTLGTVASIIGPKLTAATLEKTEQNWYVVLGTVVGVNLLVSINYAMNAVTFPIEKMIAKKGKEKE</sequence>
<reference evidence="8" key="1">
    <citation type="submission" date="2021-01" db="EMBL/GenBank/DDBJ databases">
        <authorList>
            <person name="Corre E."/>
            <person name="Pelletier E."/>
            <person name="Niang G."/>
            <person name="Scheremetjew M."/>
            <person name="Finn R."/>
            <person name="Kale V."/>
            <person name="Holt S."/>
            <person name="Cochrane G."/>
            <person name="Meng A."/>
            <person name="Brown T."/>
            <person name="Cohen L."/>
        </authorList>
    </citation>
    <scope>NUCLEOTIDE SEQUENCE</scope>
    <source>
        <strain evidence="8">GSO104</strain>
    </source>
</reference>
<feature type="transmembrane region" description="Helical" evidence="5">
    <location>
        <begin position="417"/>
        <end position="436"/>
    </location>
</feature>
<feature type="transmembrane region" description="Helical" evidence="5">
    <location>
        <begin position="198"/>
        <end position="219"/>
    </location>
</feature>
<dbReference type="InterPro" id="IPR036259">
    <property type="entry name" value="MFS_trans_sf"/>
</dbReference>
<accession>A0A7S4T0W9</accession>
<dbReference type="Pfam" id="PF07690">
    <property type="entry name" value="MFS_1"/>
    <property type="match status" value="1"/>
</dbReference>
<keyword evidence="3 5" id="KW-1133">Transmembrane helix</keyword>
<feature type="signal peptide" evidence="6">
    <location>
        <begin position="1"/>
        <end position="26"/>
    </location>
</feature>
<feature type="chain" id="PRO_5031343149" description="Major facilitator superfamily (MFS) profile domain-containing protein" evidence="6">
    <location>
        <begin position="27"/>
        <end position="546"/>
    </location>
</feature>
<feature type="transmembrane region" description="Helical" evidence="5">
    <location>
        <begin position="381"/>
        <end position="405"/>
    </location>
</feature>
<dbReference type="GO" id="GO:0016020">
    <property type="term" value="C:membrane"/>
    <property type="evidence" value="ECO:0007669"/>
    <property type="project" value="UniProtKB-SubCell"/>
</dbReference>
<feature type="domain" description="Major facilitator superfamily (MFS) profile" evidence="7">
    <location>
        <begin position="103"/>
        <end position="530"/>
    </location>
</feature>
<gene>
    <name evidence="8" type="ORF">DBRI00130_LOCUS41431</name>
</gene>
<evidence type="ECO:0000256" key="6">
    <source>
        <dbReference type="SAM" id="SignalP"/>
    </source>
</evidence>